<feature type="domain" description="FAD-binding" evidence="5">
    <location>
        <begin position="7"/>
        <end position="337"/>
    </location>
</feature>
<protein>
    <submittedName>
        <fullName evidence="6">Oxygenase/bifunctional oxygenase/reductase</fullName>
    </submittedName>
</protein>
<keyword evidence="7" id="KW-1185">Reference proteome</keyword>
<dbReference type="Proteomes" id="UP000183015">
    <property type="component" value="Unassembled WGS sequence"/>
</dbReference>
<dbReference type="OrthoDB" id="8670884at2"/>
<dbReference type="STRING" id="235985.SAMN05414137_10467"/>
<dbReference type="InterPro" id="IPR002938">
    <property type="entry name" value="FAD-bd"/>
</dbReference>
<sequence length="516" mass="55090">MAPTRWDTDVVVVGAGPVGLLLAGELRLGGAEVIVLEQLGAPTTESRASTLHARTLELLDSRGLLERFGAMPREFRGHFGGLPLDLARPGPWPGPYPGQWKAAQTLTEKVLGAWAADLGARVLRGHRLRALRADDTGVEAVASAHGGPVRVRARHLVACDGENSTVRRLLDAPFPGQDARRELLRADVAGLDIRDRRFERLPQGLAIAARRPDGVTRVMVHRFGEPFRTRPGAPDFAEVAKDWLAVTGEDISGGEPLWVNAFGDANRQLAHYRHGRVLFAGDAAHVQMPAGGQALNLGLQDAFNLGWKLAAQVRGTAPEGLLDSYHAERRPVGRRVLADIAVQADLLMGGTEAQSLRELLGELLTLGPVQEQLAGLISGVDVDYGRETPDLLADGACGRRLPPLPLHTDAGPTTTAALQRTARGVLLVLDEEAAQAAVLHARAWADRVELVTARADADGPGPLAGVGALLLRPDGHLAWTSDDGDDPRPALRRWFGAPVTPAHPLPAAPRSVKDSR</sequence>
<dbReference type="Pfam" id="PF21274">
    <property type="entry name" value="Rng_hyd_C"/>
    <property type="match status" value="1"/>
</dbReference>
<evidence type="ECO:0000256" key="2">
    <source>
        <dbReference type="ARBA" id="ARBA00022630"/>
    </source>
</evidence>
<dbReference type="InterPro" id="IPR050641">
    <property type="entry name" value="RIFMO-like"/>
</dbReference>
<feature type="region of interest" description="Disordered" evidence="4">
    <location>
        <begin position="480"/>
        <end position="516"/>
    </location>
</feature>
<dbReference type="InterPro" id="IPR036188">
    <property type="entry name" value="FAD/NAD-bd_sf"/>
</dbReference>
<dbReference type="GO" id="GO:0016709">
    <property type="term" value="F:oxidoreductase activity, acting on paired donors, with incorporation or reduction of molecular oxygen, NAD(P)H as one donor, and incorporation of one atom of oxygen"/>
    <property type="evidence" value="ECO:0007669"/>
    <property type="project" value="UniProtKB-ARBA"/>
</dbReference>
<dbReference type="Gene3D" id="3.40.30.120">
    <property type="match status" value="1"/>
</dbReference>
<dbReference type="PRINTS" id="PR00420">
    <property type="entry name" value="RNGMNOXGNASE"/>
</dbReference>
<evidence type="ECO:0000259" key="5">
    <source>
        <dbReference type="Pfam" id="PF01494"/>
    </source>
</evidence>
<dbReference type="RefSeq" id="WP_042441854.1">
    <property type="nucleotide sequence ID" value="NZ_BBPN01000001.1"/>
</dbReference>
<evidence type="ECO:0000256" key="4">
    <source>
        <dbReference type="SAM" id="MobiDB-lite"/>
    </source>
</evidence>
<dbReference type="AlphaFoldDB" id="A0A1H7KJF1"/>
<keyword evidence="2" id="KW-0285">Flavoprotein</keyword>
<name>A0A1H7KJF1_STRJI</name>
<dbReference type="eggNOG" id="COG0654">
    <property type="taxonomic scope" value="Bacteria"/>
</dbReference>
<reference evidence="7" key="1">
    <citation type="submission" date="2016-10" db="EMBL/GenBank/DDBJ databases">
        <authorList>
            <person name="Varghese N."/>
        </authorList>
    </citation>
    <scope>NUCLEOTIDE SEQUENCE [LARGE SCALE GENOMIC DNA]</scope>
    <source>
        <strain evidence="7">DSM 45096 / BCRC 16803 / CGMCC 4.1857 / CIP 109030 / JCM 12277 / KCTC 19219 / NBRC 100920 / 33214</strain>
    </source>
</reference>
<accession>A0A1H7KJF1</accession>
<evidence type="ECO:0000313" key="6">
    <source>
        <dbReference type="EMBL" id="SEK86644.1"/>
    </source>
</evidence>
<proteinExistence type="predicted"/>
<dbReference type="SUPFAM" id="SSF51905">
    <property type="entry name" value="FAD/NAD(P)-binding domain"/>
    <property type="match status" value="1"/>
</dbReference>
<dbReference type="PANTHER" id="PTHR43004:SF19">
    <property type="entry name" value="BINDING MONOOXYGENASE, PUTATIVE (JCVI)-RELATED"/>
    <property type="match status" value="1"/>
</dbReference>
<keyword evidence="3" id="KW-0274">FAD</keyword>
<evidence type="ECO:0000256" key="3">
    <source>
        <dbReference type="ARBA" id="ARBA00022827"/>
    </source>
</evidence>
<comment type="cofactor">
    <cofactor evidence="1">
        <name>FAD</name>
        <dbReference type="ChEBI" id="CHEBI:57692"/>
    </cofactor>
</comment>
<dbReference type="EMBL" id="FOAZ01000004">
    <property type="protein sequence ID" value="SEK86644.1"/>
    <property type="molecule type" value="Genomic_DNA"/>
</dbReference>
<dbReference type="Pfam" id="PF01494">
    <property type="entry name" value="FAD_binding_3"/>
    <property type="match status" value="1"/>
</dbReference>
<evidence type="ECO:0000313" key="7">
    <source>
        <dbReference type="Proteomes" id="UP000183015"/>
    </source>
</evidence>
<dbReference type="GO" id="GO:0071949">
    <property type="term" value="F:FAD binding"/>
    <property type="evidence" value="ECO:0007669"/>
    <property type="project" value="InterPro"/>
</dbReference>
<dbReference type="PANTHER" id="PTHR43004">
    <property type="entry name" value="TRK SYSTEM POTASSIUM UPTAKE PROTEIN"/>
    <property type="match status" value="1"/>
</dbReference>
<organism evidence="6 7">
    <name type="scientific">Streptacidiphilus jiangxiensis</name>
    <dbReference type="NCBI Taxonomy" id="235985"/>
    <lineage>
        <taxon>Bacteria</taxon>
        <taxon>Bacillati</taxon>
        <taxon>Actinomycetota</taxon>
        <taxon>Actinomycetes</taxon>
        <taxon>Kitasatosporales</taxon>
        <taxon>Streptomycetaceae</taxon>
        <taxon>Streptacidiphilus</taxon>
    </lineage>
</organism>
<gene>
    <name evidence="6" type="ORF">SAMN05414137_10467</name>
</gene>
<evidence type="ECO:0000256" key="1">
    <source>
        <dbReference type="ARBA" id="ARBA00001974"/>
    </source>
</evidence>
<dbReference type="Gene3D" id="3.30.70.2450">
    <property type="match status" value="1"/>
</dbReference>
<dbReference type="Gene3D" id="3.50.50.60">
    <property type="entry name" value="FAD/NAD(P)-binding domain"/>
    <property type="match status" value="2"/>
</dbReference>